<reference evidence="1 4" key="2">
    <citation type="submission" date="2023-11" db="EMBL/GenBank/DDBJ databases">
        <title>Plant-associative lifestyle of Vibrio porteresiae and its evolutionary dynamics.</title>
        <authorList>
            <person name="Rameshkumar N."/>
            <person name="Kirti K."/>
        </authorList>
    </citation>
    <scope>NUCLEOTIDE SEQUENCE [LARGE SCALE GENOMIC DNA]</scope>
    <source>
        <strain evidence="1 4">MSSRF38</strain>
    </source>
</reference>
<evidence type="ECO:0000313" key="4">
    <source>
        <dbReference type="Proteomes" id="UP001283366"/>
    </source>
</evidence>
<gene>
    <name evidence="1" type="ORF">SBX37_10820</name>
    <name evidence="2" type="ORF">VIM7927_01105</name>
</gene>
<organism evidence="2 3">
    <name type="scientific">Vibrio mangrovi</name>
    <dbReference type="NCBI Taxonomy" id="474394"/>
    <lineage>
        <taxon>Bacteria</taxon>
        <taxon>Pseudomonadati</taxon>
        <taxon>Pseudomonadota</taxon>
        <taxon>Gammaproteobacteria</taxon>
        <taxon>Vibrionales</taxon>
        <taxon>Vibrionaceae</taxon>
        <taxon>Vibrio</taxon>
    </lineage>
</organism>
<dbReference type="Proteomes" id="UP001283366">
    <property type="component" value="Unassembled WGS sequence"/>
</dbReference>
<evidence type="ECO:0000313" key="2">
    <source>
        <dbReference type="EMBL" id="SMR99870.1"/>
    </source>
</evidence>
<reference evidence="2 3" key="1">
    <citation type="submission" date="2017-05" db="EMBL/GenBank/DDBJ databases">
        <authorList>
            <person name="Song R."/>
            <person name="Chenine A.L."/>
            <person name="Ruprecht R.M."/>
        </authorList>
    </citation>
    <scope>NUCLEOTIDE SEQUENCE [LARGE SCALE GENOMIC DNA]</scope>
    <source>
        <strain evidence="2 3">CECT 7927</strain>
    </source>
</reference>
<dbReference type="AlphaFoldDB" id="A0A1Y6ISU4"/>
<accession>A0A1Y6ISU4</accession>
<dbReference type="OrthoDB" id="5880139at2"/>
<dbReference type="Proteomes" id="UP000196125">
    <property type="component" value="Unassembled WGS sequence"/>
</dbReference>
<evidence type="ECO:0000313" key="3">
    <source>
        <dbReference type="Proteomes" id="UP000196125"/>
    </source>
</evidence>
<sequence>MSEPLREKITSVENKVSVEVSSGYEAESCHSFLCHQYQLIESLASEGTQSYSFWNVFFF</sequence>
<evidence type="ECO:0000313" key="1">
    <source>
        <dbReference type="EMBL" id="MDW6003340.1"/>
    </source>
</evidence>
<protein>
    <submittedName>
        <fullName evidence="2">Uncharacterized protein</fullName>
    </submittedName>
</protein>
<name>A0A1Y6ISU4_9VIBR</name>
<dbReference type="RefSeq" id="WP_087479863.1">
    <property type="nucleotide sequence ID" value="NZ_AP024883.1"/>
</dbReference>
<keyword evidence="4" id="KW-1185">Reference proteome</keyword>
<dbReference type="EMBL" id="FXXI01000001">
    <property type="protein sequence ID" value="SMR99870.1"/>
    <property type="molecule type" value="Genomic_DNA"/>
</dbReference>
<proteinExistence type="predicted"/>
<dbReference type="EMBL" id="JAWRCO010000001">
    <property type="protein sequence ID" value="MDW6003340.1"/>
    <property type="molecule type" value="Genomic_DNA"/>
</dbReference>